<keyword evidence="4" id="KW-1185">Reference proteome</keyword>
<feature type="region of interest" description="Disordered" evidence="2">
    <location>
        <begin position="312"/>
        <end position="331"/>
    </location>
</feature>
<reference evidence="4" key="1">
    <citation type="journal article" date="2017" name="bioRxiv">
        <title>Comparative analysis of the genomes of Stylophora pistillata and Acropora digitifera provides evidence for extensive differences between species of corals.</title>
        <authorList>
            <person name="Voolstra C.R."/>
            <person name="Li Y."/>
            <person name="Liew Y.J."/>
            <person name="Baumgarten S."/>
            <person name="Zoccola D."/>
            <person name="Flot J.-F."/>
            <person name="Tambutte S."/>
            <person name="Allemand D."/>
            <person name="Aranda M."/>
        </authorList>
    </citation>
    <scope>NUCLEOTIDE SEQUENCE [LARGE SCALE GENOMIC DNA]</scope>
</reference>
<dbReference type="AlphaFoldDB" id="A0A2B4SWR6"/>
<evidence type="ECO:0000256" key="1">
    <source>
        <dbReference type="SAM" id="Coils"/>
    </source>
</evidence>
<accession>A0A2B4SWR6</accession>
<dbReference type="Proteomes" id="UP000225706">
    <property type="component" value="Unassembled WGS sequence"/>
</dbReference>
<feature type="compositionally biased region" description="Polar residues" evidence="2">
    <location>
        <begin position="279"/>
        <end position="291"/>
    </location>
</feature>
<dbReference type="OrthoDB" id="5977848at2759"/>
<keyword evidence="1" id="KW-0175">Coiled coil</keyword>
<comment type="caution">
    <text evidence="3">The sequence shown here is derived from an EMBL/GenBank/DDBJ whole genome shotgun (WGS) entry which is preliminary data.</text>
</comment>
<organism evidence="3 4">
    <name type="scientific">Stylophora pistillata</name>
    <name type="common">Smooth cauliflower coral</name>
    <dbReference type="NCBI Taxonomy" id="50429"/>
    <lineage>
        <taxon>Eukaryota</taxon>
        <taxon>Metazoa</taxon>
        <taxon>Cnidaria</taxon>
        <taxon>Anthozoa</taxon>
        <taxon>Hexacorallia</taxon>
        <taxon>Scleractinia</taxon>
        <taxon>Astrocoeniina</taxon>
        <taxon>Pocilloporidae</taxon>
        <taxon>Stylophora</taxon>
    </lineage>
</organism>
<evidence type="ECO:0000313" key="3">
    <source>
        <dbReference type="EMBL" id="PFX33310.1"/>
    </source>
</evidence>
<dbReference type="EMBL" id="LSMT01000013">
    <property type="protein sequence ID" value="PFX33310.1"/>
    <property type="molecule type" value="Genomic_DNA"/>
</dbReference>
<gene>
    <name evidence="3" type="ORF">AWC38_SpisGene1808</name>
</gene>
<feature type="compositionally biased region" description="Basic and acidic residues" evidence="2">
    <location>
        <begin position="312"/>
        <end position="326"/>
    </location>
</feature>
<evidence type="ECO:0000256" key="2">
    <source>
        <dbReference type="SAM" id="MobiDB-lite"/>
    </source>
</evidence>
<feature type="region of interest" description="Disordered" evidence="2">
    <location>
        <begin position="258"/>
        <end position="300"/>
    </location>
</feature>
<name>A0A2B4SWR6_STYPI</name>
<evidence type="ECO:0000313" key="4">
    <source>
        <dbReference type="Proteomes" id="UP000225706"/>
    </source>
</evidence>
<proteinExistence type="predicted"/>
<feature type="coiled-coil region" evidence="1">
    <location>
        <begin position="182"/>
        <end position="209"/>
    </location>
</feature>
<feature type="compositionally biased region" description="Low complexity" evidence="2">
    <location>
        <begin position="267"/>
        <end position="278"/>
    </location>
</feature>
<feature type="coiled-coil region" evidence="1">
    <location>
        <begin position="104"/>
        <end position="153"/>
    </location>
</feature>
<protein>
    <submittedName>
        <fullName evidence="3">Uncharacterized protein</fullName>
    </submittedName>
</protein>
<sequence length="349" mass="40567">MDDLQITVSDGEREFLQYLHGYPGEPEWLSALLDGEQVPQEPEITELLQMLVNLRIHVRVLYEKQKSIANKLEVSELLAESRLERLSDKDKQIGEMTQWISDLKRQLELEKLRLNLRLKDIKHAAEKENVETQNEKERVVVGFENEKRALQRELCECRHEITQLQNRLVEAVQETVNVTDTFKSFYEDYLRLEEDLSNIERELMPMQKQFLQLADAMNVDPIELQDKLEEIKEALSKSKSHKNVKDVFDKVLLAADKDHTPQGGQVGSSSEGSSSSASFNKGQLRLNSSSKTKQKEPSCPFSQKFFLEELEHESRKEADENVTREKGRVKRSKLGLKIPKFHFSQWKTR</sequence>